<dbReference type="OrthoDB" id="9808022at2"/>
<comment type="pathway">
    <text evidence="2 14">Porphyrin-containing compound metabolism; protoporphyrin-IX biosynthesis; protoporphyrinogen-IX from coproporphyrinogen-III (AdoMet route): step 1/1.</text>
</comment>
<comment type="subcellular location">
    <subcellularLocation>
        <location evidence="1 14">Cytoplasm</location>
    </subcellularLocation>
</comment>
<dbReference type="Gene3D" id="3.30.750.200">
    <property type="match status" value="1"/>
</dbReference>
<feature type="binding site" evidence="16">
    <location>
        <position position="78"/>
    </location>
    <ligand>
        <name>[4Fe-4S] cluster</name>
        <dbReference type="ChEBI" id="CHEBI:49883"/>
        <note>4Fe-4S-S-AdoMet</note>
    </ligand>
</feature>
<dbReference type="GO" id="GO:0006782">
    <property type="term" value="P:protoporphyrinogen IX biosynthetic process"/>
    <property type="evidence" value="ECO:0007669"/>
    <property type="project" value="UniProtKB-UniPathway"/>
</dbReference>
<evidence type="ECO:0000256" key="5">
    <source>
        <dbReference type="ARBA" id="ARBA00022485"/>
    </source>
</evidence>
<dbReference type="SFLD" id="SFLDF00277">
    <property type="entry name" value="oxygen-independent_coproporphy"/>
    <property type="match status" value="1"/>
</dbReference>
<dbReference type="SFLD" id="SFLDS00029">
    <property type="entry name" value="Radical_SAM"/>
    <property type="match status" value="1"/>
</dbReference>
<proteinExistence type="inferred from homology"/>
<dbReference type="SUPFAM" id="SSF102114">
    <property type="entry name" value="Radical SAM enzymes"/>
    <property type="match status" value="1"/>
</dbReference>
<dbReference type="InterPro" id="IPR034505">
    <property type="entry name" value="Coproporphyrinogen-III_oxidase"/>
</dbReference>
<dbReference type="InterPro" id="IPR058240">
    <property type="entry name" value="rSAM_sf"/>
</dbReference>
<dbReference type="GO" id="GO:0046872">
    <property type="term" value="F:metal ion binding"/>
    <property type="evidence" value="ECO:0007669"/>
    <property type="project" value="UniProtKB-KW"/>
</dbReference>
<feature type="domain" description="Radical SAM core" evidence="17">
    <location>
        <begin position="59"/>
        <end position="295"/>
    </location>
</feature>
<dbReference type="Gene3D" id="1.10.10.920">
    <property type="match status" value="1"/>
</dbReference>
<evidence type="ECO:0000256" key="16">
    <source>
        <dbReference type="PIRSR" id="PIRSR000167-2"/>
    </source>
</evidence>
<evidence type="ECO:0000313" key="19">
    <source>
        <dbReference type="Proteomes" id="UP000294489"/>
    </source>
</evidence>
<dbReference type="PROSITE" id="PS51918">
    <property type="entry name" value="RADICAL_SAM"/>
    <property type="match status" value="1"/>
</dbReference>
<comment type="subunit">
    <text evidence="4">Monomer.</text>
</comment>
<dbReference type="SMART" id="SM00729">
    <property type="entry name" value="Elp3"/>
    <property type="match status" value="1"/>
</dbReference>
<dbReference type="EMBL" id="SOEC01000011">
    <property type="protein sequence ID" value="TDX28112.1"/>
    <property type="molecule type" value="Genomic_DNA"/>
</dbReference>
<dbReference type="RefSeq" id="WP_134018554.1">
    <property type="nucleotide sequence ID" value="NZ_SOEC01000011.1"/>
</dbReference>
<comment type="caution">
    <text evidence="18">The sequence shown here is derived from an EMBL/GenBank/DDBJ whole genome shotgun (WGS) entry which is preliminary data.</text>
</comment>
<dbReference type="Pfam" id="PF06969">
    <property type="entry name" value="HemN_C"/>
    <property type="match status" value="1"/>
</dbReference>
<reference evidence="18 19" key="1">
    <citation type="submission" date="2019-03" db="EMBL/GenBank/DDBJ databases">
        <title>Freshwater and sediment microbial communities from various areas in North America, analyzing microbe dynamics in response to fracking.</title>
        <authorList>
            <person name="Lamendella R."/>
        </authorList>
    </citation>
    <scope>NUCLEOTIDE SEQUENCE [LARGE SCALE GENOMIC DNA]</scope>
    <source>
        <strain evidence="18 19">6_TX</strain>
    </source>
</reference>
<dbReference type="CDD" id="cd01335">
    <property type="entry name" value="Radical_SAM"/>
    <property type="match status" value="1"/>
</dbReference>
<evidence type="ECO:0000313" key="18">
    <source>
        <dbReference type="EMBL" id="TDX28112.1"/>
    </source>
</evidence>
<evidence type="ECO:0000256" key="8">
    <source>
        <dbReference type="ARBA" id="ARBA00022723"/>
    </source>
</evidence>
<dbReference type="PIRSF" id="PIRSF000167">
    <property type="entry name" value="HemN"/>
    <property type="match status" value="1"/>
</dbReference>
<feature type="binding site" evidence="15">
    <location>
        <begin position="126"/>
        <end position="127"/>
    </location>
    <ligand>
        <name>S-adenosyl-L-methionine</name>
        <dbReference type="ChEBI" id="CHEBI:59789"/>
        <label>2</label>
    </ligand>
</feature>
<keyword evidence="5 14" id="KW-0004">4Fe-4S</keyword>
<accession>A0A4R8FZF3</accession>
<dbReference type="GO" id="GO:0051539">
    <property type="term" value="F:4 iron, 4 sulfur cluster binding"/>
    <property type="evidence" value="ECO:0007669"/>
    <property type="project" value="UniProtKB-KW"/>
</dbReference>
<comment type="similarity">
    <text evidence="3 14">Belongs to the anaerobic coproporphyrinogen-III oxidase family.</text>
</comment>
<name>A0A4R8FZF3_9GAMM</name>
<dbReference type="PANTHER" id="PTHR13932:SF6">
    <property type="entry name" value="OXYGEN-INDEPENDENT COPROPORPHYRINOGEN III OXIDASE"/>
    <property type="match status" value="1"/>
</dbReference>
<evidence type="ECO:0000256" key="4">
    <source>
        <dbReference type="ARBA" id="ARBA00011245"/>
    </source>
</evidence>
<keyword evidence="8 14" id="KW-0479">Metal-binding</keyword>
<dbReference type="PANTHER" id="PTHR13932">
    <property type="entry name" value="COPROPORPHYRINIGEN III OXIDASE"/>
    <property type="match status" value="1"/>
</dbReference>
<dbReference type="SFLD" id="SFLDG01065">
    <property type="entry name" value="anaerobic_coproporphyrinogen-I"/>
    <property type="match status" value="1"/>
</dbReference>
<feature type="binding site" evidence="15">
    <location>
        <position position="125"/>
    </location>
    <ligand>
        <name>S-adenosyl-L-methionine</name>
        <dbReference type="ChEBI" id="CHEBI:59789"/>
        <label>1</label>
    </ligand>
</feature>
<organism evidence="18 19">
    <name type="scientific">Modicisalibacter xianhensis</name>
    <dbReference type="NCBI Taxonomy" id="442341"/>
    <lineage>
        <taxon>Bacteria</taxon>
        <taxon>Pseudomonadati</taxon>
        <taxon>Pseudomonadota</taxon>
        <taxon>Gammaproteobacteria</taxon>
        <taxon>Oceanospirillales</taxon>
        <taxon>Halomonadaceae</taxon>
        <taxon>Modicisalibacter</taxon>
    </lineage>
</organism>
<gene>
    <name evidence="18" type="ORF">DFO67_11191</name>
</gene>
<evidence type="ECO:0000256" key="2">
    <source>
        <dbReference type="ARBA" id="ARBA00004785"/>
    </source>
</evidence>
<protein>
    <recommendedName>
        <fullName evidence="14">Coproporphyrinogen-III oxidase</fullName>
        <ecNumber evidence="14">1.3.98.3</ecNumber>
    </recommendedName>
</protein>
<dbReference type="UniPathway" id="UPA00251">
    <property type="reaction ID" value="UER00323"/>
</dbReference>
<comment type="catalytic activity">
    <reaction evidence="13 14">
        <text>coproporphyrinogen III + 2 S-adenosyl-L-methionine = protoporphyrinogen IX + 2 5'-deoxyadenosine + 2 L-methionine + 2 CO2</text>
        <dbReference type="Rhea" id="RHEA:15425"/>
        <dbReference type="ChEBI" id="CHEBI:16526"/>
        <dbReference type="ChEBI" id="CHEBI:17319"/>
        <dbReference type="ChEBI" id="CHEBI:57307"/>
        <dbReference type="ChEBI" id="CHEBI:57309"/>
        <dbReference type="ChEBI" id="CHEBI:57844"/>
        <dbReference type="ChEBI" id="CHEBI:59789"/>
        <dbReference type="EC" id="1.3.98.3"/>
    </reaction>
</comment>
<dbReference type="InterPro" id="IPR006638">
    <property type="entry name" value="Elp3/MiaA/NifB-like_rSAM"/>
</dbReference>
<dbReference type="InterPro" id="IPR004558">
    <property type="entry name" value="Coprogen_oxidase_HemN"/>
</dbReference>
<feature type="binding site" evidence="15">
    <location>
        <position position="344"/>
    </location>
    <ligand>
        <name>S-adenosyl-L-methionine</name>
        <dbReference type="ChEBI" id="CHEBI:59789"/>
        <label>1</label>
    </ligand>
</feature>
<dbReference type="GO" id="GO:0051989">
    <property type="term" value="F:coproporphyrinogen dehydrogenase activity"/>
    <property type="evidence" value="ECO:0007669"/>
    <property type="project" value="UniProtKB-EC"/>
</dbReference>
<feature type="binding site" evidence="15">
    <location>
        <position position="187"/>
    </location>
    <ligand>
        <name>S-adenosyl-L-methionine</name>
        <dbReference type="ChEBI" id="CHEBI:59789"/>
        <label>2</label>
    </ligand>
</feature>
<dbReference type="NCBIfam" id="TIGR00538">
    <property type="entry name" value="hemN"/>
    <property type="match status" value="1"/>
</dbReference>
<dbReference type="Pfam" id="PF04055">
    <property type="entry name" value="Radical_SAM"/>
    <property type="match status" value="1"/>
</dbReference>
<dbReference type="GO" id="GO:0005737">
    <property type="term" value="C:cytoplasm"/>
    <property type="evidence" value="ECO:0007669"/>
    <property type="project" value="UniProtKB-SubCell"/>
</dbReference>
<dbReference type="GO" id="GO:0004109">
    <property type="term" value="F:coproporphyrinogen oxidase activity"/>
    <property type="evidence" value="ECO:0007669"/>
    <property type="project" value="InterPro"/>
</dbReference>
<feature type="binding site" evidence="15">
    <location>
        <position position="199"/>
    </location>
    <ligand>
        <name>S-adenosyl-L-methionine</name>
        <dbReference type="ChEBI" id="CHEBI:59789"/>
        <label>2</label>
    </ligand>
</feature>
<dbReference type="Proteomes" id="UP000294489">
    <property type="component" value="Unassembled WGS sequence"/>
</dbReference>
<feature type="binding site" evidence="15">
    <location>
        <position position="258"/>
    </location>
    <ligand>
        <name>S-adenosyl-L-methionine</name>
        <dbReference type="ChEBI" id="CHEBI:59789"/>
        <label>2</label>
    </ligand>
</feature>
<evidence type="ECO:0000256" key="7">
    <source>
        <dbReference type="ARBA" id="ARBA00022691"/>
    </source>
</evidence>
<evidence type="ECO:0000256" key="10">
    <source>
        <dbReference type="ARBA" id="ARBA00023004"/>
    </source>
</evidence>
<evidence type="ECO:0000256" key="14">
    <source>
        <dbReference type="PIRNR" id="PIRNR000167"/>
    </source>
</evidence>
<keyword evidence="11 14" id="KW-0411">Iron-sulfur</keyword>
<dbReference type="AlphaFoldDB" id="A0A4R8FZF3"/>
<evidence type="ECO:0000256" key="13">
    <source>
        <dbReference type="ARBA" id="ARBA00048321"/>
    </source>
</evidence>
<feature type="binding site" evidence="15">
    <location>
        <position position="160"/>
    </location>
    <ligand>
        <name>S-adenosyl-L-methionine</name>
        <dbReference type="ChEBI" id="CHEBI:59789"/>
        <label>1</label>
    </ligand>
</feature>
<evidence type="ECO:0000256" key="6">
    <source>
        <dbReference type="ARBA" id="ARBA00022490"/>
    </source>
</evidence>
<evidence type="ECO:0000256" key="11">
    <source>
        <dbReference type="ARBA" id="ARBA00023014"/>
    </source>
</evidence>
<evidence type="ECO:0000256" key="1">
    <source>
        <dbReference type="ARBA" id="ARBA00004496"/>
    </source>
</evidence>
<feature type="binding site" evidence="16">
    <location>
        <position position="81"/>
    </location>
    <ligand>
        <name>[4Fe-4S] cluster</name>
        <dbReference type="ChEBI" id="CHEBI:49883"/>
        <note>4Fe-4S-S-AdoMet</note>
    </ligand>
</feature>
<feature type="binding site" evidence="15">
    <location>
        <position position="68"/>
    </location>
    <ligand>
        <name>S-adenosyl-L-methionine</name>
        <dbReference type="ChEBI" id="CHEBI:59789"/>
        <label>1</label>
    </ligand>
</feature>
<feature type="binding site" evidence="15">
    <location>
        <position position="224"/>
    </location>
    <ligand>
        <name>S-adenosyl-L-methionine</name>
        <dbReference type="ChEBI" id="CHEBI:59789"/>
        <label>2</label>
    </ligand>
</feature>
<dbReference type="InterPro" id="IPR007197">
    <property type="entry name" value="rSAM"/>
</dbReference>
<dbReference type="InterPro" id="IPR010723">
    <property type="entry name" value="HemN_C"/>
</dbReference>
<keyword evidence="6 14" id="KW-0963">Cytoplasm</keyword>
<evidence type="ECO:0000256" key="3">
    <source>
        <dbReference type="ARBA" id="ARBA00005493"/>
    </source>
</evidence>
<dbReference type="EC" id="1.3.98.3" evidence="14"/>
<evidence type="ECO:0000256" key="15">
    <source>
        <dbReference type="PIRSR" id="PIRSR000167-1"/>
    </source>
</evidence>
<keyword evidence="9 14" id="KW-0560">Oxidoreductase</keyword>
<sequence>MPAVPCPSCTSEGLPSEWDGSLIARYSHSGPRYTSYPTAPDFSAAFGPAQYFDALTRSNAQARPLSLYVHVPFCRKICFYCSCNKIATKDTRLAAPYLARLDAEMRLVTQHLDTARPVEQLHWGGGTPTFLTLRQMSELIDQLHARFGLSDTPGRDYAIEIDPREADVLTLRHLQTLGFNRLSLGVQDLDPQVQRAVNRIQPRALTEILVDEASRLGFTSLNMDLIVGLPHQTRDSFAATLTQIIELAPARLSIFNYAHLPERFKPQRRIDAADLPDGQEKLAILTTTMQMLSDAGYVHIGLDHFARPDDSLAIAQREGTLHRNFQGYTTHGDCDLIGLGVSAISQIDDCYAQNPTGLADYEAAIDSGRLATQRGIQLTFDDQLRRHVIHRLMCDLALDLDSVGDAFGIDAPDYFSASLARLEQPERDGLVTRHGNRLEVSHLGRLLVRHLAMAFDARLPDSDAHFSRIL</sequence>
<evidence type="ECO:0000256" key="9">
    <source>
        <dbReference type="ARBA" id="ARBA00023002"/>
    </source>
</evidence>
<keyword evidence="7 14" id="KW-0949">S-adenosyl-L-methionine</keyword>
<evidence type="ECO:0000259" key="17">
    <source>
        <dbReference type="PROSITE" id="PS51918"/>
    </source>
</evidence>
<keyword evidence="10 14" id="KW-0408">Iron</keyword>
<evidence type="ECO:0000256" key="12">
    <source>
        <dbReference type="ARBA" id="ARBA00023244"/>
    </source>
</evidence>
<keyword evidence="12 14" id="KW-0627">Porphyrin biosynthesis</keyword>
<comment type="cofactor">
    <cofactor evidence="14 16">
        <name>[4Fe-4S] cluster</name>
        <dbReference type="ChEBI" id="CHEBI:49883"/>
    </cofactor>
    <text evidence="14 16">Binds 1 [4Fe-4S] cluster. The cluster is coordinated with 3 cysteines and an exchangeable S-adenosyl-L-methionine.</text>
</comment>
<feature type="binding site" evidence="16">
    <location>
        <position position="74"/>
    </location>
    <ligand>
        <name>[4Fe-4S] cluster</name>
        <dbReference type="ChEBI" id="CHEBI:49883"/>
        <note>4Fe-4S-S-AdoMet</note>
    </ligand>
</feature>